<keyword evidence="3" id="KW-0812">Transmembrane</keyword>
<comment type="subcellular location">
    <subcellularLocation>
        <location evidence="1">Membrane</location>
        <topology evidence="1">Single-pass membrane protein</topology>
    </subcellularLocation>
</comment>
<reference evidence="9" key="1">
    <citation type="submission" date="2025-08" db="UniProtKB">
        <authorList>
            <consortium name="Ensembl"/>
        </authorList>
    </citation>
    <scope>IDENTIFICATION</scope>
</reference>
<evidence type="ECO:0000313" key="9">
    <source>
        <dbReference type="Ensembl" id="ENSTMTP00000012237.1"/>
    </source>
</evidence>
<accession>A0A674IX13</accession>
<keyword evidence="10" id="KW-1185">Reference proteome</keyword>
<dbReference type="GO" id="GO:0150077">
    <property type="term" value="P:regulation of neuroinflammatory response"/>
    <property type="evidence" value="ECO:0007669"/>
    <property type="project" value="InterPro"/>
</dbReference>
<dbReference type="PROSITE" id="PS50835">
    <property type="entry name" value="IG_LIKE"/>
    <property type="match status" value="1"/>
</dbReference>
<evidence type="ECO:0000256" key="1">
    <source>
        <dbReference type="ARBA" id="ARBA00004167"/>
    </source>
</evidence>
<dbReference type="Pfam" id="PF07686">
    <property type="entry name" value="V-set"/>
    <property type="match status" value="1"/>
</dbReference>
<evidence type="ECO:0000256" key="3">
    <source>
        <dbReference type="ARBA" id="ARBA00022692"/>
    </source>
</evidence>
<feature type="domain" description="Ig-like" evidence="8">
    <location>
        <begin position="19"/>
        <end position="113"/>
    </location>
</feature>
<reference evidence="9" key="2">
    <citation type="submission" date="2025-09" db="UniProtKB">
        <authorList>
            <consortium name="Ensembl"/>
        </authorList>
    </citation>
    <scope>IDENTIFICATION</scope>
</reference>
<dbReference type="GeneTree" id="ENSGT00390000014496"/>
<dbReference type="InParanoid" id="A0A674IX13"/>
<keyword evidence="4" id="KW-1133">Transmembrane helix</keyword>
<dbReference type="InterPro" id="IPR007110">
    <property type="entry name" value="Ig-like_dom"/>
</dbReference>
<dbReference type="InterPro" id="IPR013106">
    <property type="entry name" value="Ig_V-set"/>
</dbReference>
<dbReference type="InterPro" id="IPR013783">
    <property type="entry name" value="Ig-like_fold"/>
</dbReference>
<dbReference type="PANTHER" id="PTHR21462">
    <property type="entry name" value="CELL SURFACE GLYCOPROTEIN OX2 RECEPTOR PRECURSOR"/>
    <property type="match status" value="1"/>
</dbReference>
<dbReference type="GO" id="GO:0009897">
    <property type="term" value="C:external side of plasma membrane"/>
    <property type="evidence" value="ECO:0007669"/>
    <property type="project" value="TreeGrafter"/>
</dbReference>
<organism evidence="9 10">
    <name type="scientific">Terrapene triunguis</name>
    <name type="common">Three-toed box turtle</name>
    <dbReference type="NCBI Taxonomy" id="2587831"/>
    <lineage>
        <taxon>Eukaryota</taxon>
        <taxon>Metazoa</taxon>
        <taxon>Chordata</taxon>
        <taxon>Craniata</taxon>
        <taxon>Vertebrata</taxon>
        <taxon>Euteleostomi</taxon>
        <taxon>Archelosauria</taxon>
        <taxon>Testudinata</taxon>
        <taxon>Testudines</taxon>
        <taxon>Cryptodira</taxon>
        <taxon>Durocryptodira</taxon>
        <taxon>Testudinoidea</taxon>
        <taxon>Emydidae</taxon>
        <taxon>Terrapene</taxon>
    </lineage>
</organism>
<dbReference type="InterPro" id="IPR036179">
    <property type="entry name" value="Ig-like_dom_sf"/>
</dbReference>
<evidence type="ECO:0000256" key="4">
    <source>
        <dbReference type="ARBA" id="ARBA00022989"/>
    </source>
</evidence>
<protein>
    <recommendedName>
        <fullName evidence="8">Ig-like domain-containing protein</fullName>
    </recommendedName>
</protein>
<evidence type="ECO:0000313" key="10">
    <source>
        <dbReference type="Proteomes" id="UP000472274"/>
    </source>
</evidence>
<dbReference type="InterPro" id="IPR040012">
    <property type="entry name" value="CD200R"/>
</dbReference>
<evidence type="ECO:0000259" key="8">
    <source>
        <dbReference type="PROSITE" id="PS50835"/>
    </source>
</evidence>
<keyword evidence="5" id="KW-0472">Membrane</keyword>
<dbReference type="Ensembl" id="ENSTMTT00000012663.1">
    <property type="protein sequence ID" value="ENSTMTP00000012237.1"/>
    <property type="gene ID" value="ENSTMTG00000008862.1"/>
</dbReference>
<keyword evidence="6" id="KW-1015">Disulfide bond</keyword>
<dbReference type="PANTHER" id="PTHR21462:SF2">
    <property type="entry name" value="CELL SURFACE GLYCOPROTEIN CD200 RECEPTOR 2"/>
    <property type="match status" value="1"/>
</dbReference>
<dbReference type="GO" id="GO:0038023">
    <property type="term" value="F:signaling receptor activity"/>
    <property type="evidence" value="ECO:0007669"/>
    <property type="project" value="InterPro"/>
</dbReference>
<dbReference type="Gene3D" id="2.60.40.10">
    <property type="entry name" value="Immunoglobulins"/>
    <property type="match status" value="1"/>
</dbReference>
<evidence type="ECO:0000256" key="7">
    <source>
        <dbReference type="ARBA" id="ARBA00023180"/>
    </source>
</evidence>
<comment type="similarity">
    <text evidence="2">Belongs to the CD200R family.</text>
</comment>
<evidence type="ECO:0000256" key="2">
    <source>
        <dbReference type="ARBA" id="ARBA00008215"/>
    </source>
</evidence>
<dbReference type="Proteomes" id="UP000472274">
    <property type="component" value="Unplaced"/>
</dbReference>
<keyword evidence="7" id="KW-0325">Glycoprotein</keyword>
<dbReference type="SUPFAM" id="SSF48726">
    <property type="entry name" value="Immunoglobulin"/>
    <property type="match status" value="1"/>
</dbReference>
<evidence type="ECO:0000256" key="6">
    <source>
        <dbReference type="ARBA" id="ARBA00023157"/>
    </source>
</evidence>
<proteinExistence type="inferred from homology"/>
<evidence type="ECO:0000256" key="5">
    <source>
        <dbReference type="ARBA" id="ARBA00023136"/>
    </source>
</evidence>
<dbReference type="AlphaFoldDB" id="A0A674IX13"/>
<name>A0A674IX13_9SAUR</name>
<sequence>WLCPIQGYNDILGDLFKCPSLPASFLDNIRVSKIAGSSIHLTCGDVSRADLVSVIWEIRPRSGNHCTLAYRTDKNKTDRKNCGERMDWKSSPETDSALQIRQVTLTDEGCYSCETVLTFLIVYTIRFIWQQQGPGSVSRGSVSITQCKTGSSPHPVTWDNYIPPPWVPLRGNTSPLASTESECSRKCLIT</sequence>